<comment type="subcellular location">
    <subcellularLocation>
        <location evidence="1">Membrane</location>
        <topology evidence="1">Multi-pass membrane protein</topology>
    </subcellularLocation>
</comment>
<feature type="transmembrane region" description="Helical" evidence="8">
    <location>
        <begin position="58"/>
        <end position="75"/>
    </location>
</feature>
<evidence type="ECO:0000256" key="2">
    <source>
        <dbReference type="ARBA" id="ARBA00005551"/>
    </source>
</evidence>
<evidence type="ECO:0000256" key="7">
    <source>
        <dbReference type="ARBA" id="ARBA00023136"/>
    </source>
</evidence>
<dbReference type="Pfam" id="PF02080">
    <property type="entry name" value="TrkA_C"/>
    <property type="match status" value="1"/>
</dbReference>
<feature type="transmembrane region" description="Helical" evidence="8">
    <location>
        <begin position="148"/>
        <end position="171"/>
    </location>
</feature>
<gene>
    <name evidence="11" type="ORF">Q0590_22910</name>
</gene>
<feature type="transmembrane region" description="Helical" evidence="8">
    <location>
        <begin position="357"/>
        <end position="377"/>
    </location>
</feature>
<evidence type="ECO:0000313" key="11">
    <source>
        <dbReference type="EMBL" id="MDO1449146.1"/>
    </source>
</evidence>
<dbReference type="InterPro" id="IPR006037">
    <property type="entry name" value="RCK_C"/>
</dbReference>
<keyword evidence="7 8" id="KW-0472">Membrane</keyword>
<feature type="transmembrane region" description="Helical" evidence="8">
    <location>
        <begin position="177"/>
        <end position="197"/>
    </location>
</feature>
<dbReference type="PROSITE" id="PS51201">
    <property type="entry name" value="RCK_N"/>
    <property type="match status" value="1"/>
</dbReference>
<dbReference type="PANTHER" id="PTHR42751">
    <property type="entry name" value="SODIUM/HYDROGEN EXCHANGER FAMILY/TRKA DOMAIN PROTEIN"/>
    <property type="match status" value="1"/>
</dbReference>
<dbReference type="InterPro" id="IPR006153">
    <property type="entry name" value="Cation/H_exchanger_TM"/>
</dbReference>
<dbReference type="Pfam" id="PF00999">
    <property type="entry name" value="Na_H_Exchanger"/>
    <property type="match status" value="1"/>
</dbReference>
<organism evidence="11 12">
    <name type="scientific">Rhodocytophaga aerolata</name>
    <dbReference type="NCBI Taxonomy" id="455078"/>
    <lineage>
        <taxon>Bacteria</taxon>
        <taxon>Pseudomonadati</taxon>
        <taxon>Bacteroidota</taxon>
        <taxon>Cytophagia</taxon>
        <taxon>Cytophagales</taxon>
        <taxon>Rhodocytophagaceae</taxon>
        <taxon>Rhodocytophaga</taxon>
    </lineage>
</organism>
<feature type="transmembrane region" description="Helical" evidence="8">
    <location>
        <begin position="117"/>
        <end position="136"/>
    </location>
</feature>
<dbReference type="Gene3D" id="3.30.70.1450">
    <property type="entry name" value="Regulator of K+ conductance, C-terminal domain"/>
    <property type="match status" value="1"/>
</dbReference>
<proteinExistence type="inferred from homology"/>
<feature type="domain" description="RCK N-terminal" evidence="9">
    <location>
        <begin position="416"/>
        <end position="533"/>
    </location>
</feature>
<feature type="transmembrane region" description="Helical" evidence="8">
    <location>
        <begin position="271"/>
        <end position="290"/>
    </location>
</feature>
<dbReference type="InterPro" id="IPR038770">
    <property type="entry name" value="Na+/solute_symporter_sf"/>
</dbReference>
<dbReference type="Proteomes" id="UP001168528">
    <property type="component" value="Unassembled WGS sequence"/>
</dbReference>
<feature type="domain" description="RCK C-terminal" evidence="10">
    <location>
        <begin position="582"/>
        <end position="667"/>
    </location>
</feature>
<name>A0ABT8RAL8_9BACT</name>
<keyword evidence="3" id="KW-0813">Transport</keyword>
<dbReference type="PROSITE" id="PS51202">
    <property type="entry name" value="RCK_C"/>
    <property type="match status" value="1"/>
</dbReference>
<dbReference type="Gene3D" id="3.40.50.720">
    <property type="entry name" value="NAD(P)-binding Rossmann-like Domain"/>
    <property type="match status" value="1"/>
</dbReference>
<dbReference type="InterPro" id="IPR036291">
    <property type="entry name" value="NAD(P)-bd_dom_sf"/>
</dbReference>
<evidence type="ECO:0000256" key="6">
    <source>
        <dbReference type="ARBA" id="ARBA00022989"/>
    </source>
</evidence>
<comment type="caution">
    <text evidence="11">The sequence shown here is derived from an EMBL/GenBank/DDBJ whole genome shotgun (WGS) entry which is preliminary data.</text>
</comment>
<feature type="transmembrane region" description="Helical" evidence="8">
    <location>
        <begin position="218"/>
        <end position="235"/>
    </location>
</feature>
<feature type="transmembrane region" description="Helical" evidence="8">
    <location>
        <begin position="296"/>
        <end position="318"/>
    </location>
</feature>
<dbReference type="SUPFAM" id="SSF116726">
    <property type="entry name" value="TrkA C-terminal domain-like"/>
    <property type="match status" value="1"/>
</dbReference>
<keyword evidence="4" id="KW-0406">Ion transport</keyword>
<dbReference type="InterPro" id="IPR036721">
    <property type="entry name" value="RCK_C_sf"/>
</dbReference>
<dbReference type="SUPFAM" id="SSF51735">
    <property type="entry name" value="NAD(P)-binding Rossmann-fold domains"/>
    <property type="match status" value="1"/>
</dbReference>
<feature type="transmembrane region" description="Helical" evidence="8">
    <location>
        <begin position="87"/>
        <end position="111"/>
    </location>
</feature>
<sequence>METPFLQDIVVILGLSVGVLLLFQKIKLPTILGFLMTGILAGPHGLNLITESAHNVEMLAEIGVILLLFIIGLEFSLKSLAAIQKAVFLGGTWQVGVTILAAVLVGSSLGFSGAEAIFIGFLFSLSSTAIVLKLLQEKGEINSPHGKISLAILIFQDIIVVPMMLFTPLIAGKAENVTTTLLFLLMKGLFIIGFVILSARFVVPRLLYMVANTKSKELFILAIVVICFAVAWLTSSMGLSLALGAFLAGLIISESEYSHQATSNILPFRELFTSFFFVSIGMLLDVSFVFHHIPSVALFTLLTIVLKAAIAASAAAILRFPKRTSIMVGLSLFQVGEFAFILSKTGLANNLLSHTSYQYFLAISILTMAATPFLIAASDRISYVLLRAPLPFRQRRRLVRKARPLEASQVAETSYSDHIIIIGYGINGRNVAKAATRANIPYVIIELNPDTVRTERASGKPITYGDATGDVILHHVQIHKARVVVVAISDPAATKKIIVNIRSITQKAYIIIRTRFIQEMDENFKLGADEVIPEEFETSIEIFTRVLNKYLVPQNEIEAFTREIRADNYQMLRPSTNTGKPEKRLELDMPDMDISTLAVQQGNNAIVGKKIGESQIRKVFGITVLTIKRDNQFITEIHPDTRILQDDVLYVFGNPDAIARFSEKISI</sequence>
<reference evidence="11" key="1">
    <citation type="submission" date="2023-07" db="EMBL/GenBank/DDBJ databases">
        <title>The genome sequence of Rhodocytophaga aerolata KACC 12507.</title>
        <authorList>
            <person name="Zhang X."/>
        </authorList>
    </citation>
    <scope>NUCLEOTIDE SEQUENCE</scope>
    <source>
        <strain evidence="11">KACC 12507</strain>
    </source>
</reference>
<evidence type="ECO:0000256" key="1">
    <source>
        <dbReference type="ARBA" id="ARBA00004141"/>
    </source>
</evidence>
<dbReference type="Pfam" id="PF02254">
    <property type="entry name" value="TrkA_N"/>
    <property type="match status" value="1"/>
</dbReference>
<keyword evidence="5 8" id="KW-0812">Transmembrane</keyword>
<evidence type="ECO:0000313" key="12">
    <source>
        <dbReference type="Proteomes" id="UP001168528"/>
    </source>
</evidence>
<evidence type="ECO:0000256" key="4">
    <source>
        <dbReference type="ARBA" id="ARBA00022538"/>
    </source>
</evidence>
<accession>A0ABT8RAL8</accession>
<dbReference type="PANTHER" id="PTHR42751:SF3">
    <property type="entry name" value="SODIUM_GLUTAMATE SYMPORTER"/>
    <property type="match status" value="1"/>
</dbReference>
<dbReference type="RefSeq" id="WP_302039947.1">
    <property type="nucleotide sequence ID" value="NZ_JAUKPO010000016.1"/>
</dbReference>
<feature type="transmembrane region" description="Helical" evidence="8">
    <location>
        <begin position="30"/>
        <end position="46"/>
    </location>
</feature>
<dbReference type="InterPro" id="IPR003148">
    <property type="entry name" value="RCK_N"/>
</dbReference>
<keyword evidence="12" id="KW-1185">Reference proteome</keyword>
<keyword evidence="6 8" id="KW-1133">Transmembrane helix</keyword>
<feature type="transmembrane region" description="Helical" evidence="8">
    <location>
        <begin position="6"/>
        <end position="23"/>
    </location>
</feature>
<keyword evidence="4" id="KW-0630">Potassium</keyword>
<evidence type="ECO:0000256" key="3">
    <source>
        <dbReference type="ARBA" id="ARBA00022448"/>
    </source>
</evidence>
<dbReference type="EMBL" id="JAUKPO010000016">
    <property type="protein sequence ID" value="MDO1449146.1"/>
    <property type="molecule type" value="Genomic_DNA"/>
</dbReference>
<dbReference type="Gene3D" id="1.20.1530.20">
    <property type="match status" value="1"/>
</dbReference>
<evidence type="ECO:0000259" key="9">
    <source>
        <dbReference type="PROSITE" id="PS51201"/>
    </source>
</evidence>
<evidence type="ECO:0000259" key="10">
    <source>
        <dbReference type="PROSITE" id="PS51202"/>
    </source>
</evidence>
<feature type="transmembrane region" description="Helical" evidence="8">
    <location>
        <begin position="325"/>
        <end position="345"/>
    </location>
</feature>
<comment type="similarity">
    <text evidence="2">Belongs to the monovalent cation:proton antiporter 2 (CPA2) transporter (TC 2.A.37) family.</text>
</comment>
<keyword evidence="4" id="KW-0633">Potassium transport</keyword>
<evidence type="ECO:0000256" key="8">
    <source>
        <dbReference type="SAM" id="Phobius"/>
    </source>
</evidence>
<protein>
    <submittedName>
        <fullName evidence="11">Cation:proton antiporter</fullName>
    </submittedName>
</protein>
<evidence type="ECO:0000256" key="5">
    <source>
        <dbReference type="ARBA" id="ARBA00022692"/>
    </source>
</evidence>